<dbReference type="EMBL" id="CAQQ02180865">
    <property type="status" value="NOT_ANNOTATED_CDS"/>
    <property type="molecule type" value="Genomic_DNA"/>
</dbReference>
<dbReference type="HOGENOM" id="CLU_2906682_0_0_1"/>
<protein>
    <submittedName>
        <fullName evidence="2">Uncharacterized protein</fullName>
    </submittedName>
</protein>
<reference evidence="2" key="2">
    <citation type="submission" date="2015-06" db="UniProtKB">
        <authorList>
            <consortium name="EnsemblMetazoa"/>
        </authorList>
    </citation>
    <scope>IDENTIFICATION</scope>
</reference>
<evidence type="ECO:0000313" key="2">
    <source>
        <dbReference type="EnsemblMetazoa" id="MESCA006211-PA"/>
    </source>
</evidence>
<organism evidence="2 3">
    <name type="scientific">Megaselia scalaris</name>
    <name type="common">Humpbacked fly</name>
    <name type="synonym">Phora scalaris</name>
    <dbReference type="NCBI Taxonomy" id="36166"/>
    <lineage>
        <taxon>Eukaryota</taxon>
        <taxon>Metazoa</taxon>
        <taxon>Ecdysozoa</taxon>
        <taxon>Arthropoda</taxon>
        <taxon>Hexapoda</taxon>
        <taxon>Insecta</taxon>
        <taxon>Pterygota</taxon>
        <taxon>Neoptera</taxon>
        <taxon>Endopterygota</taxon>
        <taxon>Diptera</taxon>
        <taxon>Brachycera</taxon>
        <taxon>Muscomorpha</taxon>
        <taxon>Platypezoidea</taxon>
        <taxon>Phoridae</taxon>
        <taxon>Megaseliini</taxon>
        <taxon>Megaselia</taxon>
    </lineage>
</organism>
<keyword evidence="3" id="KW-1185">Reference proteome</keyword>
<dbReference type="EnsemblMetazoa" id="MESCA006211-RA">
    <property type="protein sequence ID" value="MESCA006211-PA"/>
    <property type="gene ID" value="MESCA006211"/>
</dbReference>
<feature type="region of interest" description="Disordered" evidence="1">
    <location>
        <begin position="1"/>
        <end position="27"/>
    </location>
</feature>
<sequence>MSGGAAVRVNISVQTPQSTRKISLSRPSSPKKFLVDRRSTRIMTVALKFRDYKFCVARRNKI</sequence>
<accession>T1GRD1</accession>
<reference evidence="3" key="1">
    <citation type="submission" date="2013-02" db="EMBL/GenBank/DDBJ databases">
        <authorList>
            <person name="Hughes D."/>
        </authorList>
    </citation>
    <scope>NUCLEOTIDE SEQUENCE</scope>
    <source>
        <strain>Durham</strain>
        <strain evidence="3">NC isolate 2 -- Noor lab</strain>
    </source>
</reference>
<feature type="compositionally biased region" description="Polar residues" evidence="1">
    <location>
        <begin position="11"/>
        <end position="27"/>
    </location>
</feature>
<evidence type="ECO:0000313" key="3">
    <source>
        <dbReference type="Proteomes" id="UP000015102"/>
    </source>
</evidence>
<dbReference type="Proteomes" id="UP000015102">
    <property type="component" value="Unassembled WGS sequence"/>
</dbReference>
<evidence type="ECO:0000256" key="1">
    <source>
        <dbReference type="SAM" id="MobiDB-lite"/>
    </source>
</evidence>
<name>T1GRD1_MEGSC</name>
<dbReference type="AlphaFoldDB" id="T1GRD1"/>
<proteinExistence type="predicted"/>